<dbReference type="HAMAP" id="MF_00286">
    <property type="entry name" value="DsbB"/>
    <property type="match status" value="1"/>
</dbReference>
<proteinExistence type="inferred from homology"/>
<comment type="caution">
    <text evidence="14">Lacks conserved residue(s) required for the propagation of feature annotation.</text>
</comment>
<dbReference type="EMBL" id="FTNL01000018">
    <property type="protein sequence ID" value="SIR64857.1"/>
    <property type="molecule type" value="Genomic_DNA"/>
</dbReference>
<dbReference type="EMBL" id="UGGV01000001">
    <property type="protein sequence ID" value="STO23481.1"/>
    <property type="molecule type" value="Genomic_DNA"/>
</dbReference>
<feature type="topological domain" description="Periplasmic" evidence="14">
    <location>
        <begin position="27"/>
        <end position="44"/>
    </location>
</feature>
<accession>A0A377GFC6</accession>
<dbReference type="InterPro" id="IPR022920">
    <property type="entry name" value="Disulphide_bond_form_DsbB"/>
</dbReference>
<evidence type="ECO:0000313" key="19">
    <source>
        <dbReference type="Proteomes" id="UP000254374"/>
    </source>
</evidence>
<feature type="transmembrane region" description="Helical" evidence="15">
    <location>
        <begin position="12"/>
        <end position="34"/>
    </location>
</feature>
<dbReference type="InterPro" id="IPR003752">
    <property type="entry name" value="DiS_bond_form_DsbB/BdbC"/>
</dbReference>
<organism evidence="17 19">
    <name type="scientific">Fluoribacter gormanii</name>
    <dbReference type="NCBI Taxonomy" id="464"/>
    <lineage>
        <taxon>Bacteria</taxon>
        <taxon>Pseudomonadati</taxon>
        <taxon>Pseudomonadota</taxon>
        <taxon>Gammaproteobacteria</taxon>
        <taxon>Legionellales</taxon>
        <taxon>Legionellaceae</taxon>
        <taxon>Fluoribacter</taxon>
    </lineage>
</organism>
<dbReference type="PANTHER" id="PTHR36570:SF3">
    <property type="entry name" value="DISULFIDE BOND FORMATION PROTEIN B"/>
    <property type="match status" value="1"/>
</dbReference>
<evidence type="ECO:0000256" key="2">
    <source>
        <dbReference type="ARBA" id="ARBA00008823"/>
    </source>
</evidence>
<feature type="transmembrane region" description="Helical" evidence="15">
    <location>
        <begin position="137"/>
        <end position="157"/>
    </location>
</feature>
<keyword evidence="18" id="KW-1185">Reference proteome</keyword>
<gene>
    <name evidence="14 17" type="primary">dsbB</name>
    <name evidence="17" type="ORF">NCTC11401_00279</name>
    <name evidence="16" type="ORF">SAMN05421777_11810</name>
</gene>
<reference evidence="16 18" key="1">
    <citation type="submission" date="2017-01" db="EMBL/GenBank/DDBJ databases">
        <authorList>
            <person name="Varghese N."/>
            <person name="Submissions S."/>
        </authorList>
    </citation>
    <scope>NUCLEOTIDE SEQUENCE [LARGE SCALE GENOMIC DNA]</scope>
    <source>
        <strain evidence="16 18">ATCC 33342</strain>
    </source>
</reference>
<evidence type="ECO:0000256" key="8">
    <source>
        <dbReference type="ARBA" id="ARBA00022989"/>
    </source>
</evidence>
<feature type="topological domain" description="Cytoplasmic" evidence="14">
    <location>
        <begin position="159"/>
        <end position="169"/>
    </location>
</feature>
<feature type="topological domain" description="Cytoplasmic" evidence="14">
    <location>
        <begin position="1"/>
        <end position="9"/>
    </location>
</feature>
<dbReference type="GO" id="GO:0009055">
    <property type="term" value="F:electron transfer activity"/>
    <property type="evidence" value="ECO:0007669"/>
    <property type="project" value="UniProtKB-UniRule"/>
</dbReference>
<evidence type="ECO:0000256" key="15">
    <source>
        <dbReference type="SAM" id="Phobius"/>
    </source>
</evidence>
<evidence type="ECO:0000256" key="6">
    <source>
        <dbReference type="ARBA" id="ARBA00022692"/>
    </source>
</evidence>
<keyword evidence="4 14" id="KW-1003">Cell membrane</keyword>
<evidence type="ECO:0000256" key="11">
    <source>
        <dbReference type="ARBA" id="ARBA00023157"/>
    </source>
</evidence>
<evidence type="ECO:0000313" key="18">
    <source>
        <dbReference type="Proteomes" id="UP000186808"/>
    </source>
</evidence>
<protein>
    <recommendedName>
        <fullName evidence="14">Disulfide bond formation protein B</fullName>
    </recommendedName>
    <alternativeName>
        <fullName evidence="14">Disulfide oxidoreductase</fullName>
    </alternativeName>
</protein>
<keyword evidence="11 14" id="KW-1015">Disulfide bond</keyword>
<evidence type="ECO:0000256" key="10">
    <source>
        <dbReference type="ARBA" id="ARBA00023136"/>
    </source>
</evidence>
<evidence type="ECO:0000256" key="1">
    <source>
        <dbReference type="ARBA" id="ARBA00004429"/>
    </source>
</evidence>
<evidence type="ECO:0000313" key="16">
    <source>
        <dbReference type="EMBL" id="SIR64857.1"/>
    </source>
</evidence>
<dbReference type="RefSeq" id="WP_058468790.1">
    <property type="nucleotide sequence ID" value="NZ_CAAAIX010000017.1"/>
</dbReference>
<reference evidence="17 19" key="2">
    <citation type="submission" date="2018-06" db="EMBL/GenBank/DDBJ databases">
        <authorList>
            <consortium name="Pathogen Informatics"/>
            <person name="Doyle S."/>
        </authorList>
    </citation>
    <scope>NUCLEOTIDE SEQUENCE [LARGE SCALE GENOMIC DNA]</scope>
    <source>
        <strain evidence="17 19">NCTC11401</strain>
    </source>
</reference>
<keyword evidence="9 14" id="KW-0560">Oxidoreductase</keyword>
<evidence type="ECO:0000256" key="4">
    <source>
        <dbReference type="ARBA" id="ARBA00022475"/>
    </source>
</evidence>
<comment type="similarity">
    <text evidence="2 14">Belongs to the DsbB family.</text>
</comment>
<evidence type="ECO:0000313" key="17">
    <source>
        <dbReference type="EMBL" id="STO23481.1"/>
    </source>
</evidence>
<evidence type="ECO:0000256" key="14">
    <source>
        <dbReference type="HAMAP-Rule" id="MF_00286"/>
    </source>
</evidence>
<name>A0A377GFC6_9GAMM</name>
<evidence type="ECO:0000256" key="12">
    <source>
        <dbReference type="ARBA" id="ARBA00023186"/>
    </source>
</evidence>
<keyword evidence="12 14" id="KW-0143">Chaperone</keyword>
<dbReference type="Pfam" id="PF02600">
    <property type="entry name" value="DsbB"/>
    <property type="match status" value="1"/>
</dbReference>
<dbReference type="InterPro" id="IPR023380">
    <property type="entry name" value="DsbB-like_sf"/>
</dbReference>
<evidence type="ECO:0000256" key="7">
    <source>
        <dbReference type="ARBA" id="ARBA00022982"/>
    </source>
</evidence>
<dbReference type="GO" id="GO:0005886">
    <property type="term" value="C:plasma membrane"/>
    <property type="evidence" value="ECO:0007669"/>
    <property type="project" value="UniProtKB-SubCell"/>
</dbReference>
<dbReference type="OrthoDB" id="3711263at2"/>
<evidence type="ECO:0000256" key="13">
    <source>
        <dbReference type="ARBA" id="ARBA00023284"/>
    </source>
</evidence>
<comment type="subcellular location">
    <subcellularLocation>
        <location evidence="1">Cell inner membrane</location>
        <topology evidence="1">Multi-pass membrane protein</topology>
    </subcellularLocation>
    <subcellularLocation>
        <location evidence="14">Cell membrane</location>
        <topology evidence="14">Multi-pass membrane protein</topology>
    </subcellularLocation>
</comment>
<dbReference type="SUPFAM" id="SSF158442">
    <property type="entry name" value="DsbB-like"/>
    <property type="match status" value="1"/>
</dbReference>
<keyword evidence="6 14" id="KW-0812">Transmembrane</keyword>
<comment type="function">
    <text evidence="14">Required for disulfide bond formation in some periplasmic proteins. Acts by oxidizing the DsbA protein.</text>
</comment>
<dbReference type="GO" id="GO:0006457">
    <property type="term" value="P:protein folding"/>
    <property type="evidence" value="ECO:0007669"/>
    <property type="project" value="InterPro"/>
</dbReference>
<dbReference type="AlphaFoldDB" id="A0A377GFC6"/>
<dbReference type="Gene3D" id="1.20.1550.10">
    <property type="entry name" value="DsbB-like"/>
    <property type="match status" value="1"/>
</dbReference>
<dbReference type="Proteomes" id="UP000186808">
    <property type="component" value="Unassembled WGS sequence"/>
</dbReference>
<dbReference type="Proteomes" id="UP000254374">
    <property type="component" value="Unassembled WGS sequence"/>
</dbReference>
<evidence type="ECO:0000256" key="5">
    <source>
        <dbReference type="ARBA" id="ARBA00022519"/>
    </source>
</evidence>
<keyword evidence="13 14" id="KW-0676">Redox-active center</keyword>
<sequence length="169" mass="19341">MRKLTYRKIQNFNAILTLFVLFASFYFQYIVGLIPCPLCLMQRVCVFLLLAIMGLSLRTLKKAHIISLLQIIISCAGLFFALRQLWLQSLPAGEAPACMPGLDVLIRYFPWQTVVKTLFLGSGDCAEISWRMLGISMPGWCALYFSFMALMGCFLFWHTRRSALHEDNL</sequence>
<keyword evidence="8 14" id="KW-1133">Transmembrane helix</keyword>
<keyword evidence="5" id="KW-0997">Cell inner membrane</keyword>
<dbReference type="STRING" id="464.Lgor_2325"/>
<keyword evidence="7 14" id="KW-0249">Electron transport</keyword>
<keyword evidence="3 14" id="KW-0813">Transport</keyword>
<feature type="transmembrane region" description="Helical" evidence="15">
    <location>
        <begin position="40"/>
        <end position="57"/>
    </location>
</feature>
<feature type="disulfide bond" description="Redox-active" evidence="14">
    <location>
        <begin position="36"/>
        <end position="39"/>
    </location>
</feature>
<dbReference type="InterPro" id="IPR050183">
    <property type="entry name" value="DsbB"/>
</dbReference>
<dbReference type="GO" id="GO:0015035">
    <property type="term" value="F:protein-disulfide reductase activity"/>
    <property type="evidence" value="ECO:0007669"/>
    <property type="project" value="UniProtKB-UniRule"/>
</dbReference>
<keyword evidence="10 14" id="KW-0472">Membrane</keyword>
<feature type="transmembrane region" description="Helical" evidence="15">
    <location>
        <begin position="64"/>
        <end position="82"/>
    </location>
</feature>
<evidence type="ECO:0000256" key="3">
    <source>
        <dbReference type="ARBA" id="ARBA00022448"/>
    </source>
</evidence>
<dbReference type="PANTHER" id="PTHR36570">
    <property type="entry name" value="DISULFIDE BOND FORMATION PROTEIN B"/>
    <property type="match status" value="1"/>
</dbReference>
<evidence type="ECO:0000256" key="9">
    <source>
        <dbReference type="ARBA" id="ARBA00023002"/>
    </source>
</evidence>